<organism evidence="1 2">
    <name type="scientific">Pseudomonas agarici</name>
    <dbReference type="NCBI Taxonomy" id="46677"/>
    <lineage>
        <taxon>Bacteria</taxon>
        <taxon>Pseudomonadati</taxon>
        <taxon>Pseudomonadota</taxon>
        <taxon>Gammaproteobacteria</taxon>
        <taxon>Pseudomonadales</taxon>
        <taxon>Pseudomonadaceae</taxon>
        <taxon>Pseudomonas</taxon>
    </lineage>
</organism>
<dbReference type="EMBL" id="CP014135">
    <property type="protein sequence ID" value="AMB87310.1"/>
    <property type="molecule type" value="Genomic_DNA"/>
</dbReference>
<gene>
    <name evidence="1" type="ORF">AWM79_19230</name>
</gene>
<proteinExistence type="predicted"/>
<dbReference type="KEGG" id="pagb:AWM79_19230"/>
<dbReference type="Proteomes" id="UP000063229">
    <property type="component" value="Chromosome"/>
</dbReference>
<reference evidence="2" key="1">
    <citation type="submission" date="2016-01" db="EMBL/GenBank/DDBJ databases">
        <authorList>
            <person name="Storey N.H."/>
            <person name="Neuman B.W."/>
        </authorList>
    </citation>
    <scope>NUCLEOTIDE SEQUENCE [LARGE SCALE GENOMIC DNA]</scope>
    <source>
        <strain evidence="2">NCPPB 2472</strain>
    </source>
</reference>
<keyword evidence="2" id="KW-1185">Reference proteome</keyword>
<accession>A0A0X1T5H7</accession>
<protein>
    <submittedName>
        <fullName evidence="1">Uncharacterized protein</fullName>
    </submittedName>
</protein>
<dbReference type="OrthoDB" id="6434310at2"/>
<name>A0A0X1T5H7_PSEAA</name>
<dbReference type="AlphaFoldDB" id="A0A0X1T5H7"/>
<evidence type="ECO:0000313" key="2">
    <source>
        <dbReference type="Proteomes" id="UP000063229"/>
    </source>
</evidence>
<sequence length="150" mass="16921">MPNSETTKKPVYLVAISASLALSLAYIGWLCIFPRNMPHLTEVILRTPLAPDAFIYGIKDERGGATVPFSYRYYVYRTLPADSDILSELKTATPFLVTRDESITLDIRDSTITVAVDKEVYDYHSNTLYRHANGVDYTPVNIYLRTTPGH</sequence>
<evidence type="ECO:0000313" key="1">
    <source>
        <dbReference type="EMBL" id="AMB87310.1"/>
    </source>
</evidence>
<dbReference type="RefSeq" id="WP_017130187.1">
    <property type="nucleotide sequence ID" value="NZ_CP014135.1"/>
</dbReference>